<comment type="caution">
    <text evidence="1">The sequence shown here is derived from an EMBL/GenBank/DDBJ whole genome shotgun (WGS) entry which is preliminary data.</text>
</comment>
<reference evidence="1 2" key="1">
    <citation type="submission" date="2013-09" db="EMBL/GenBank/DDBJ databases">
        <title>Corchorus capsularis genome sequencing.</title>
        <authorList>
            <person name="Alam M."/>
            <person name="Haque M.S."/>
            <person name="Islam M.S."/>
            <person name="Emdad E.M."/>
            <person name="Islam M.M."/>
            <person name="Ahmed B."/>
            <person name="Halim A."/>
            <person name="Hossen Q.M.M."/>
            <person name="Hossain M.Z."/>
            <person name="Ahmed R."/>
            <person name="Khan M.M."/>
            <person name="Islam R."/>
            <person name="Rashid M.M."/>
            <person name="Khan S.A."/>
            <person name="Rahman M.S."/>
            <person name="Alam M."/>
        </authorList>
    </citation>
    <scope>NUCLEOTIDE SEQUENCE [LARGE SCALE GENOMIC DNA]</scope>
    <source>
        <strain evidence="2">cv. CVL-1</strain>
        <tissue evidence="1">Whole seedling</tissue>
    </source>
</reference>
<keyword evidence="2" id="KW-1185">Reference proteome</keyword>
<accession>A0A1R3IKK0</accession>
<evidence type="ECO:0000313" key="1">
    <source>
        <dbReference type="EMBL" id="OMO83104.1"/>
    </source>
</evidence>
<name>A0A1R3IKK0_COCAP</name>
<sequence length="34" mass="3844">MELRTMGNHPMSLFGLSFPIASHRVKNEAKTETL</sequence>
<dbReference type="Proteomes" id="UP000188268">
    <property type="component" value="Unassembled WGS sequence"/>
</dbReference>
<organism evidence="1 2">
    <name type="scientific">Corchorus capsularis</name>
    <name type="common">Jute</name>
    <dbReference type="NCBI Taxonomy" id="210143"/>
    <lineage>
        <taxon>Eukaryota</taxon>
        <taxon>Viridiplantae</taxon>
        <taxon>Streptophyta</taxon>
        <taxon>Embryophyta</taxon>
        <taxon>Tracheophyta</taxon>
        <taxon>Spermatophyta</taxon>
        <taxon>Magnoliopsida</taxon>
        <taxon>eudicotyledons</taxon>
        <taxon>Gunneridae</taxon>
        <taxon>Pentapetalae</taxon>
        <taxon>rosids</taxon>
        <taxon>malvids</taxon>
        <taxon>Malvales</taxon>
        <taxon>Malvaceae</taxon>
        <taxon>Grewioideae</taxon>
        <taxon>Apeibeae</taxon>
        <taxon>Corchorus</taxon>
    </lineage>
</organism>
<dbReference type="EMBL" id="AWWV01009920">
    <property type="protein sequence ID" value="OMO83104.1"/>
    <property type="molecule type" value="Genomic_DNA"/>
</dbReference>
<protein>
    <submittedName>
        <fullName evidence="1">Uncharacterized protein</fullName>
    </submittedName>
</protein>
<dbReference type="AlphaFoldDB" id="A0A1R3IKK0"/>
<evidence type="ECO:0000313" key="2">
    <source>
        <dbReference type="Proteomes" id="UP000188268"/>
    </source>
</evidence>
<gene>
    <name evidence="1" type="ORF">CCACVL1_11558</name>
</gene>
<proteinExistence type="predicted"/>
<dbReference type="Gramene" id="OMO83104">
    <property type="protein sequence ID" value="OMO83104"/>
    <property type="gene ID" value="CCACVL1_11558"/>
</dbReference>